<gene>
    <name evidence="2" type="ORF">L7E55_13940</name>
</gene>
<dbReference type="InterPro" id="IPR051943">
    <property type="entry name" value="TRAFAC_Dynamin-like_GTPase"/>
</dbReference>
<dbReference type="CDD" id="cd09912">
    <property type="entry name" value="DLP_2"/>
    <property type="match status" value="1"/>
</dbReference>
<dbReference type="InterPro" id="IPR027417">
    <property type="entry name" value="P-loop_NTPase"/>
</dbReference>
<dbReference type="SUPFAM" id="SSF52540">
    <property type="entry name" value="P-loop containing nucleoside triphosphate hydrolases"/>
    <property type="match status" value="1"/>
</dbReference>
<dbReference type="RefSeq" id="WP_277444909.1">
    <property type="nucleotide sequence ID" value="NZ_JAKOAV010000031.1"/>
</dbReference>
<reference evidence="2" key="1">
    <citation type="submission" date="2022-02" db="EMBL/GenBank/DDBJ databases">
        <authorList>
            <person name="Leng L."/>
        </authorList>
    </citation>
    <scope>NUCLEOTIDE SEQUENCE</scope>
    <source>
        <strain evidence="2">JI</strain>
    </source>
</reference>
<dbReference type="EMBL" id="JAKOAV010000031">
    <property type="protein sequence ID" value="MDF9409443.1"/>
    <property type="molecule type" value="Genomic_DNA"/>
</dbReference>
<protein>
    <submittedName>
        <fullName evidence="2">Dynamin family protein</fullName>
    </submittedName>
</protein>
<dbReference type="PANTHER" id="PTHR43681">
    <property type="entry name" value="TRANSMEMBRANE GTPASE FZO"/>
    <property type="match status" value="1"/>
</dbReference>
<sequence length="342" mass="38359">MEYLGEVKQKLLQGRFNLVVLGEFKRGKTTFLNALLGADLLPTAVVPLTSIVTLIQYGERISAKVTFLDGVVEETTLDELHLYVTEEGNPCNEKNVKLVHLEYPSPYLKDGVVLIDTPGVGSIYQNNTDETYNYLPKVDAAIFLLSSDQPISRSELDFLKDIGQYSAKTFFILNKVDYLTDLDKKKALEFAKKVLAEKVGLEEINIYSLSAKLALDGKISGDDEKIKASNLPAFTAMLEKFLLKEKGRAAINATCNKGNNAAGELQLGLELEMKALGIPLEELKAKIVLFDEMVINLRQEQEDNGYIFQGEKSKVYQELEHEITVFQESQDIMIVKEIEQEY</sequence>
<comment type="caution">
    <text evidence="2">The sequence shown here is derived from an EMBL/GenBank/DDBJ whole genome shotgun (WGS) entry which is preliminary data.</text>
</comment>
<dbReference type="Gene3D" id="3.40.50.300">
    <property type="entry name" value="P-loop containing nucleotide triphosphate hydrolases"/>
    <property type="match status" value="1"/>
</dbReference>
<name>A0A9X4H6Y7_9FIRM</name>
<dbReference type="Proteomes" id="UP001154312">
    <property type="component" value="Unassembled WGS sequence"/>
</dbReference>
<dbReference type="AlphaFoldDB" id="A0A9X4H6Y7"/>
<keyword evidence="3" id="KW-1185">Reference proteome</keyword>
<dbReference type="Pfam" id="PF00350">
    <property type="entry name" value="Dynamin_N"/>
    <property type="match status" value="1"/>
</dbReference>
<feature type="domain" description="Dynamin N-terminal" evidence="1">
    <location>
        <begin position="18"/>
        <end position="175"/>
    </location>
</feature>
<evidence type="ECO:0000313" key="3">
    <source>
        <dbReference type="Proteomes" id="UP001154312"/>
    </source>
</evidence>
<proteinExistence type="predicted"/>
<accession>A0A9X4H6Y7</accession>
<dbReference type="PANTHER" id="PTHR43681:SF1">
    <property type="entry name" value="SARCALUMENIN"/>
    <property type="match status" value="1"/>
</dbReference>
<evidence type="ECO:0000259" key="1">
    <source>
        <dbReference type="Pfam" id="PF00350"/>
    </source>
</evidence>
<organism evidence="2 3">
    <name type="scientific">Pelotomaculum isophthalicicum JI</name>
    <dbReference type="NCBI Taxonomy" id="947010"/>
    <lineage>
        <taxon>Bacteria</taxon>
        <taxon>Bacillati</taxon>
        <taxon>Bacillota</taxon>
        <taxon>Clostridia</taxon>
        <taxon>Eubacteriales</taxon>
        <taxon>Desulfotomaculaceae</taxon>
        <taxon>Pelotomaculum</taxon>
    </lineage>
</organism>
<evidence type="ECO:0000313" key="2">
    <source>
        <dbReference type="EMBL" id="MDF9409443.1"/>
    </source>
</evidence>
<dbReference type="InterPro" id="IPR045063">
    <property type="entry name" value="Dynamin_N"/>
</dbReference>